<accession>A0A517WFL7</accession>
<dbReference type="InterPro" id="IPR019613">
    <property type="entry name" value="DUF4198"/>
</dbReference>
<gene>
    <name evidence="2" type="ORF">V6x_37590</name>
</gene>
<protein>
    <submittedName>
        <fullName evidence="2">Nickel uptake substrate-specific transmembrane region</fullName>
    </submittedName>
</protein>
<reference evidence="2 3" key="1">
    <citation type="submission" date="2019-02" db="EMBL/GenBank/DDBJ databases">
        <title>Deep-cultivation of Planctomycetes and their phenomic and genomic characterization uncovers novel biology.</title>
        <authorList>
            <person name="Wiegand S."/>
            <person name="Jogler M."/>
            <person name="Boedeker C."/>
            <person name="Pinto D."/>
            <person name="Vollmers J."/>
            <person name="Rivas-Marin E."/>
            <person name="Kohn T."/>
            <person name="Peeters S.H."/>
            <person name="Heuer A."/>
            <person name="Rast P."/>
            <person name="Oberbeckmann S."/>
            <person name="Bunk B."/>
            <person name="Jeske O."/>
            <person name="Meyerdierks A."/>
            <person name="Storesund J.E."/>
            <person name="Kallscheuer N."/>
            <person name="Luecker S."/>
            <person name="Lage O.M."/>
            <person name="Pohl T."/>
            <person name="Merkel B.J."/>
            <person name="Hornburger P."/>
            <person name="Mueller R.-W."/>
            <person name="Bruemmer F."/>
            <person name="Labrenz M."/>
            <person name="Spormann A.M."/>
            <person name="Op den Camp H."/>
            <person name="Overmann J."/>
            <person name="Amann R."/>
            <person name="Jetten M.S.M."/>
            <person name="Mascher T."/>
            <person name="Medema M.H."/>
            <person name="Devos D.P."/>
            <person name="Kaster A.-K."/>
            <person name="Ovreas L."/>
            <person name="Rohde M."/>
            <person name="Galperin M.Y."/>
            <person name="Jogler C."/>
        </authorList>
    </citation>
    <scope>NUCLEOTIDE SEQUENCE [LARGE SCALE GENOMIC DNA]</scope>
    <source>
        <strain evidence="2 3">V6</strain>
    </source>
</reference>
<dbReference type="AlphaFoldDB" id="A0A517WFL7"/>
<proteinExistence type="predicted"/>
<feature type="signal peptide" evidence="1">
    <location>
        <begin position="1"/>
        <end position="21"/>
    </location>
</feature>
<keyword evidence="1" id="KW-0732">Signal</keyword>
<dbReference type="Proteomes" id="UP000320722">
    <property type="component" value="Chromosome"/>
</dbReference>
<sequence length="268" mass="29814" precursor="true">MFFRFVAATLLCAILANTGFAHKLWILPSQTQFSGKDAWVTVDACASNDLFYFNHIPLPLQFLNIVAPDGSPAKAVNKSMGKYRSVFDLELTQDGTYRVALNTRFVFASWNQDGKKKFWRGLPDQIADAVPADAEDLNVSESLGRLETFVTKNSPSTDAIKPIDDGLEMIPVTHPNDLYVGEKATFRMLLNGKPHAGVDVFVVRGGTRYRNSLEEKKVTTNSQGEFSVSWDKPGMYWLSTSAQDSKTSVPQAKTRYLVYSATLEVLPE</sequence>
<dbReference type="Pfam" id="PF10670">
    <property type="entry name" value="DUF4198"/>
    <property type="match status" value="1"/>
</dbReference>
<evidence type="ECO:0000313" key="3">
    <source>
        <dbReference type="Proteomes" id="UP000320722"/>
    </source>
</evidence>
<feature type="chain" id="PRO_5021921393" evidence="1">
    <location>
        <begin position="22"/>
        <end position="268"/>
    </location>
</feature>
<keyword evidence="2" id="KW-0472">Membrane</keyword>
<keyword evidence="2" id="KW-0812">Transmembrane</keyword>
<evidence type="ECO:0000256" key="1">
    <source>
        <dbReference type="SAM" id="SignalP"/>
    </source>
</evidence>
<name>A0A517WFL7_9PLAN</name>
<evidence type="ECO:0000313" key="2">
    <source>
        <dbReference type="EMBL" id="QDU04034.1"/>
    </source>
</evidence>
<dbReference type="EMBL" id="CP036347">
    <property type="protein sequence ID" value="QDU04034.1"/>
    <property type="molecule type" value="Genomic_DNA"/>
</dbReference>
<organism evidence="2 3">
    <name type="scientific">Gimesia chilikensis</name>
    <dbReference type="NCBI Taxonomy" id="2605989"/>
    <lineage>
        <taxon>Bacteria</taxon>
        <taxon>Pseudomonadati</taxon>
        <taxon>Planctomycetota</taxon>
        <taxon>Planctomycetia</taxon>
        <taxon>Planctomycetales</taxon>
        <taxon>Planctomycetaceae</taxon>
        <taxon>Gimesia</taxon>
    </lineage>
</organism>
<dbReference type="RefSeq" id="WP_145041840.1">
    <property type="nucleotide sequence ID" value="NZ_CP036347.1"/>
</dbReference>